<evidence type="ECO:0000313" key="1">
    <source>
        <dbReference type="EMBL" id="MEQ2158783.1"/>
    </source>
</evidence>
<dbReference type="EMBL" id="JAHRIO010001198">
    <property type="protein sequence ID" value="MEQ2158783.1"/>
    <property type="molecule type" value="Genomic_DNA"/>
</dbReference>
<accession>A0ABV0MI60</accession>
<evidence type="ECO:0000313" key="2">
    <source>
        <dbReference type="Proteomes" id="UP001476798"/>
    </source>
</evidence>
<comment type="caution">
    <text evidence="1">The sequence shown here is derived from an EMBL/GenBank/DDBJ whole genome shotgun (WGS) entry which is preliminary data.</text>
</comment>
<dbReference type="Proteomes" id="UP001476798">
    <property type="component" value="Unassembled WGS sequence"/>
</dbReference>
<organism evidence="1 2">
    <name type="scientific">Goodea atripinnis</name>
    <dbReference type="NCBI Taxonomy" id="208336"/>
    <lineage>
        <taxon>Eukaryota</taxon>
        <taxon>Metazoa</taxon>
        <taxon>Chordata</taxon>
        <taxon>Craniata</taxon>
        <taxon>Vertebrata</taxon>
        <taxon>Euteleostomi</taxon>
        <taxon>Actinopterygii</taxon>
        <taxon>Neopterygii</taxon>
        <taxon>Teleostei</taxon>
        <taxon>Neoteleostei</taxon>
        <taxon>Acanthomorphata</taxon>
        <taxon>Ovalentaria</taxon>
        <taxon>Atherinomorphae</taxon>
        <taxon>Cyprinodontiformes</taxon>
        <taxon>Goodeidae</taxon>
        <taxon>Goodea</taxon>
    </lineage>
</organism>
<name>A0ABV0MI60_9TELE</name>
<gene>
    <name evidence="1" type="ORF">GOODEAATRI_015895</name>
</gene>
<keyword evidence="2" id="KW-1185">Reference proteome</keyword>
<reference evidence="1 2" key="1">
    <citation type="submission" date="2021-06" db="EMBL/GenBank/DDBJ databases">
        <authorList>
            <person name="Palmer J.M."/>
        </authorList>
    </citation>
    <scope>NUCLEOTIDE SEQUENCE [LARGE SCALE GENOMIC DNA]</scope>
    <source>
        <strain evidence="1 2">GA_2019</strain>
        <tissue evidence="1">Muscle</tissue>
    </source>
</reference>
<sequence length="107" mass="12591">MLFNACMRSHIFNLCKHKYEYEVPFMIIFKNNDSHSNLTYFSSLLLVLLFSALRGRRVCFCLECLVYQISRLAEKSFQTGLATTYYRTYSSRRATETAALHLYCCLE</sequence>
<proteinExistence type="predicted"/>
<protein>
    <submittedName>
        <fullName evidence="1">Uncharacterized protein</fullName>
    </submittedName>
</protein>